<keyword evidence="3" id="KW-0808">Transferase</keyword>
<dbReference type="Gene3D" id="3.40.50.2000">
    <property type="entry name" value="Glycogen Phosphorylase B"/>
    <property type="match status" value="2"/>
</dbReference>
<dbReference type="SUPFAM" id="SSF53756">
    <property type="entry name" value="UDP-Glycosyltransferase/glycogen phosphorylase"/>
    <property type="match status" value="1"/>
</dbReference>
<dbReference type="GO" id="GO:0016757">
    <property type="term" value="F:glycosyltransferase activity"/>
    <property type="evidence" value="ECO:0007669"/>
    <property type="project" value="InterPro"/>
</dbReference>
<protein>
    <submittedName>
        <fullName evidence="3">Glycosyltransferase</fullName>
    </submittedName>
</protein>
<accession>A0A2W5KS73</accession>
<gene>
    <name evidence="3" type="ORF">DI564_05415</name>
</gene>
<dbReference type="GO" id="GO:1901135">
    <property type="term" value="P:carbohydrate derivative metabolic process"/>
    <property type="evidence" value="ECO:0007669"/>
    <property type="project" value="UniProtKB-ARBA"/>
</dbReference>
<comment type="caution">
    <text evidence="3">The sequence shown here is derived from an EMBL/GenBank/DDBJ whole genome shotgun (WGS) entry which is preliminary data.</text>
</comment>
<sequence>MNAPVLYITYDGLLEPLGQSQVLAYLERLAADREVHLLSFEKPADWRDRAAREALAARVRAAGIRWRPLRYHKRLSVLATAWDAARGIAFGLWLIPRARIGIVHARSYVPAVMALTLKRLTGARFVFDMRGFWVDERVDGGLWPRDGLLYRIGKRFERRFLLAADHVVSLTQAAVRQMERFDYLRGRMPAVTVIPTCADLNRFRPSSPPETDFVLGYVGSAGTWYRFDAVVASFAALRSRLPRARLLILNRNEHDYIRRCLSEGGIPDTAVELREASPAQVPQQMARMHAGVFFIKPVFSKQASAPTKLGEFLGCGVPCLTNAGVGDLTDILHGEKAGVAVTDLEPDALREGIDALLELLRDPAIRTRCVEAARRHYSLDEGVARYRAVYRSVEGHQACDC</sequence>
<dbReference type="EMBL" id="QFPO01000003">
    <property type="protein sequence ID" value="PZQ18724.1"/>
    <property type="molecule type" value="Genomic_DNA"/>
</dbReference>
<dbReference type="InterPro" id="IPR028098">
    <property type="entry name" value="Glyco_trans_4-like_N"/>
</dbReference>
<evidence type="ECO:0000259" key="1">
    <source>
        <dbReference type="Pfam" id="PF00534"/>
    </source>
</evidence>
<evidence type="ECO:0000259" key="2">
    <source>
        <dbReference type="Pfam" id="PF13579"/>
    </source>
</evidence>
<evidence type="ECO:0000313" key="3">
    <source>
        <dbReference type="EMBL" id="PZQ18724.1"/>
    </source>
</evidence>
<feature type="domain" description="Glycosyltransferase subfamily 4-like N-terminal" evidence="2">
    <location>
        <begin position="22"/>
        <end position="195"/>
    </location>
</feature>
<dbReference type="Pfam" id="PF13579">
    <property type="entry name" value="Glyco_trans_4_4"/>
    <property type="match status" value="1"/>
</dbReference>
<reference evidence="3 4" key="1">
    <citation type="submission" date="2017-08" db="EMBL/GenBank/DDBJ databases">
        <title>Infants hospitalized years apart are colonized by the same room-sourced microbial strains.</title>
        <authorList>
            <person name="Brooks B."/>
            <person name="Olm M.R."/>
            <person name="Firek B.A."/>
            <person name="Baker R."/>
            <person name="Thomas B.C."/>
            <person name="Morowitz M.J."/>
            <person name="Banfield J.F."/>
        </authorList>
    </citation>
    <scope>NUCLEOTIDE SEQUENCE [LARGE SCALE GENOMIC DNA]</scope>
    <source>
        <strain evidence="3">S2_005_003_R2_42</strain>
    </source>
</reference>
<feature type="domain" description="Glycosyl transferase family 1" evidence="1">
    <location>
        <begin position="205"/>
        <end position="375"/>
    </location>
</feature>
<dbReference type="PANTHER" id="PTHR12526">
    <property type="entry name" value="GLYCOSYLTRANSFERASE"/>
    <property type="match status" value="1"/>
</dbReference>
<dbReference type="AlphaFoldDB" id="A0A2W5KS73"/>
<dbReference type="Proteomes" id="UP000249046">
    <property type="component" value="Unassembled WGS sequence"/>
</dbReference>
<evidence type="ECO:0000313" key="4">
    <source>
        <dbReference type="Proteomes" id="UP000249046"/>
    </source>
</evidence>
<proteinExistence type="predicted"/>
<organism evidence="3 4">
    <name type="scientific">Rhodanobacter denitrificans</name>
    <dbReference type="NCBI Taxonomy" id="666685"/>
    <lineage>
        <taxon>Bacteria</taxon>
        <taxon>Pseudomonadati</taxon>
        <taxon>Pseudomonadota</taxon>
        <taxon>Gammaproteobacteria</taxon>
        <taxon>Lysobacterales</taxon>
        <taxon>Rhodanobacteraceae</taxon>
        <taxon>Rhodanobacter</taxon>
    </lineage>
</organism>
<name>A0A2W5KS73_9GAMM</name>
<dbReference type="Pfam" id="PF00534">
    <property type="entry name" value="Glycos_transf_1"/>
    <property type="match status" value="1"/>
</dbReference>
<dbReference type="PANTHER" id="PTHR12526:SF600">
    <property type="entry name" value="GLYCOSYL TRANSFERASE GROUP 1"/>
    <property type="match status" value="1"/>
</dbReference>
<dbReference type="InterPro" id="IPR001296">
    <property type="entry name" value="Glyco_trans_1"/>
</dbReference>